<dbReference type="PANTHER" id="PTHR37461:SF1">
    <property type="entry name" value="ANTI-SIGMA-K FACTOR RSKA"/>
    <property type="match status" value="1"/>
</dbReference>
<comment type="subcellular location">
    <subcellularLocation>
        <location evidence="1">Membrane</location>
        <topology evidence="1">Single-pass membrane protein</topology>
    </subcellularLocation>
</comment>
<dbReference type="Gene3D" id="1.10.10.1320">
    <property type="entry name" value="Anti-sigma factor, zinc-finger domain"/>
    <property type="match status" value="1"/>
</dbReference>
<comment type="similarity">
    <text evidence="5">Belongs to the zinc-associated anti-sigma factor (ZAS) superfamily. Anti-sigma-W factor family.</text>
</comment>
<dbReference type="Pfam" id="PF13490">
    <property type="entry name" value="zf-HC2"/>
    <property type="match status" value="1"/>
</dbReference>
<dbReference type="InterPro" id="IPR051474">
    <property type="entry name" value="Anti-sigma-K/W_factor"/>
</dbReference>
<dbReference type="GO" id="GO:0016020">
    <property type="term" value="C:membrane"/>
    <property type="evidence" value="ECO:0007669"/>
    <property type="project" value="UniProtKB-SubCell"/>
</dbReference>
<evidence type="ECO:0000256" key="7">
    <source>
        <dbReference type="SAM" id="Phobius"/>
    </source>
</evidence>
<feature type="transmembrane region" description="Helical" evidence="7">
    <location>
        <begin position="111"/>
        <end position="132"/>
    </location>
</feature>
<protein>
    <recommendedName>
        <fullName evidence="6">Anti-sigma-W factor RsiW</fullName>
    </recommendedName>
</protein>
<keyword evidence="10" id="KW-1185">Reference proteome</keyword>
<evidence type="ECO:0000256" key="6">
    <source>
        <dbReference type="ARBA" id="ARBA00024438"/>
    </source>
</evidence>
<dbReference type="InterPro" id="IPR027383">
    <property type="entry name" value="Znf_put"/>
</dbReference>
<dbReference type="AlphaFoldDB" id="A0A9X1X8M6"/>
<name>A0A9X1X8M6_9BACL</name>
<dbReference type="GO" id="GO:0016989">
    <property type="term" value="F:sigma factor antagonist activity"/>
    <property type="evidence" value="ECO:0007669"/>
    <property type="project" value="TreeGrafter"/>
</dbReference>
<proteinExistence type="inferred from homology"/>
<keyword evidence="3 7" id="KW-1133">Transmembrane helix</keyword>
<feature type="domain" description="Putative zinc-finger" evidence="8">
    <location>
        <begin position="3"/>
        <end position="36"/>
    </location>
</feature>
<feature type="transmembrane region" description="Helical" evidence="7">
    <location>
        <begin position="138"/>
        <end position="157"/>
    </location>
</feature>
<sequence length="167" mass="18976">MHDEVKELLSAYVDEELNRDERTKVEEHSKTCNECRKELQELNELKELLFSVYHDAEPDEWRIEQAVFNQIQAESSPDRLLSWKWIFATGFSALVIISIVWIMLPVIYKSIHVGMTLTSISFSLVHSAFAVAGGLPNLLEVIFVLTLIILAASGWSVRRLLGTKTTG</sequence>
<evidence type="ECO:0000259" key="8">
    <source>
        <dbReference type="Pfam" id="PF13490"/>
    </source>
</evidence>
<organism evidence="9 10">
    <name type="scientific">Fictibacillus marinisediminis</name>
    <dbReference type="NCBI Taxonomy" id="2878389"/>
    <lineage>
        <taxon>Bacteria</taxon>
        <taxon>Bacillati</taxon>
        <taxon>Bacillota</taxon>
        <taxon>Bacilli</taxon>
        <taxon>Bacillales</taxon>
        <taxon>Fictibacillaceae</taxon>
        <taxon>Fictibacillus</taxon>
    </lineage>
</organism>
<evidence type="ECO:0000256" key="3">
    <source>
        <dbReference type="ARBA" id="ARBA00022989"/>
    </source>
</evidence>
<evidence type="ECO:0000256" key="4">
    <source>
        <dbReference type="ARBA" id="ARBA00023136"/>
    </source>
</evidence>
<evidence type="ECO:0000256" key="5">
    <source>
        <dbReference type="ARBA" id="ARBA00024353"/>
    </source>
</evidence>
<dbReference type="PANTHER" id="PTHR37461">
    <property type="entry name" value="ANTI-SIGMA-K FACTOR RSKA"/>
    <property type="match status" value="1"/>
</dbReference>
<keyword evidence="4 7" id="KW-0472">Membrane</keyword>
<reference evidence="9" key="1">
    <citation type="submission" date="2021-09" db="EMBL/GenBank/DDBJ databases">
        <title>Genome analysis of Fictibacillus sp. KIGAM418 isolated from marine sediment.</title>
        <authorList>
            <person name="Seo M.-J."/>
            <person name="Cho E.-S."/>
            <person name="Hwang C.Y."/>
        </authorList>
    </citation>
    <scope>NUCLEOTIDE SEQUENCE</scope>
    <source>
        <strain evidence="9">KIGAM418</strain>
    </source>
</reference>
<evidence type="ECO:0000256" key="2">
    <source>
        <dbReference type="ARBA" id="ARBA00022692"/>
    </source>
</evidence>
<dbReference type="Proteomes" id="UP001139011">
    <property type="component" value="Unassembled WGS sequence"/>
</dbReference>
<dbReference type="RefSeq" id="WP_248251877.1">
    <property type="nucleotide sequence ID" value="NZ_JAIWJX010000002.1"/>
</dbReference>
<evidence type="ECO:0000256" key="1">
    <source>
        <dbReference type="ARBA" id="ARBA00004167"/>
    </source>
</evidence>
<gene>
    <name evidence="9" type="ORF">LCY76_06090</name>
</gene>
<dbReference type="InterPro" id="IPR041916">
    <property type="entry name" value="Anti_sigma_zinc_sf"/>
</dbReference>
<dbReference type="EMBL" id="JAIWJX010000002">
    <property type="protein sequence ID" value="MCK6256172.1"/>
    <property type="molecule type" value="Genomic_DNA"/>
</dbReference>
<feature type="transmembrane region" description="Helical" evidence="7">
    <location>
        <begin position="85"/>
        <end position="104"/>
    </location>
</feature>
<accession>A0A9X1X8M6</accession>
<evidence type="ECO:0000313" key="9">
    <source>
        <dbReference type="EMBL" id="MCK6256172.1"/>
    </source>
</evidence>
<comment type="caution">
    <text evidence="9">The sequence shown here is derived from an EMBL/GenBank/DDBJ whole genome shotgun (WGS) entry which is preliminary data.</text>
</comment>
<keyword evidence="2 7" id="KW-0812">Transmembrane</keyword>
<dbReference type="GO" id="GO:0006417">
    <property type="term" value="P:regulation of translation"/>
    <property type="evidence" value="ECO:0007669"/>
    <property type="project" value="TreeGrafter"/>
</dbReference>
<evidence type="ECO:0000313" key="10">
    <source>
        <dbReference type="Proteomes" id="UP001139011"/>
    </source>
</evidence>